<sequence length="334" mass="38322">MTADTTTPSYWLNGRFLLCAIWVFVPMVLASVLIWKYEGSNNSKADRRETHQETVGILYEDEAWRTCLKNIHPAWLLAFRIFAFSVLLAILVANVIIDGVGIFYFYTQWTFTLVTIYFGLGSLLSIYGCFQYHNRVGGDNAYHVGLDAEGGSYLAPTHGENVNLCNTTKGSGPQEGHYICKTAGIWGYVFQIIFQMNAGAVMLTDSVYWLIIVPFLTVENFHLNFLLVGMHSLNAVFLLGDTLLNCMRFPWFRIAYFILWTGIFVIFQWIIHACVSIWWPYPFLDLSSPYSPVWYLSVGLMHIPCYSIFALIIKMKNFFLSRWLPESYQCSSIH</sequence>
<keyword evidence="1" id="KW-1133">Transmembrane helix</keyword>
<dbReference type="OrthoDB" id="419711at2759"/>
<evidence type="ECO:0000313" key="3">
    <source>
        <dbReference type="Proteomes" id="UP001141806"/>
    </source>
</evidence>
<keyword evidence="3" id="KW-1185">Reference proteome</keyword>
<keyword evidence="1" id="KW-0472">Membrane</keyword>
<feature type="transmembrane region" description="Helical" evidence="1">
    <location>
        <begin position="256"/>
        <end position="281"/>
    </location>
</feature>
<comment type="caution">
    <text evidence="2">The sequence shown here is derived from an EMBL/GenBank/DDBJ whole genome shotgun (WGS) entry which is preliminary data.</text>
</comment>
<feature type="transmembrane region" description="Helical" evidence="1">
    <location>
        <begin position="15"/>
        <end position="35"/>
    </location>
</feature>
<dbReference type="Proteomes" id="UP001141806">
    <property type="component" value="Unassembled WGS sequence"/>
</dbReference>
<dbReference type="PANTHER" id="PTHR12242">
    <property type="entry name" value="OS02G0130600 PROTEIN-RELATED"/>
    <property type="match status" value="1"/>
</dbReference>
<feature type="transmembrane region" description="Helical" evidence="1">
    <location>
        <begin position="109"/>
        <end position="130"/>
    </location>
</feature>
<reference evidence="2" key="1">
    <citation type="journal article" date="2023" name="Plant J.">
        <title>The genome of the king protea, Protea cynaroides.</title>
        <authorList>
            <person name="Chang J."/>
            <person name="Duong T.A."/>
            <person name="Schoeman C."/>
            <person name="Ma X."/>
            <person name="Roodt D."/>
            <person name="Barker N."/>
            <person name="Li Z."/>
            <person name="Van de Peer Y."/>
            <person name="Mizrachi E."/>
        </authorList>
    </citation>
    <scope>NUCLEOTIDE SEQUENCE</scope>
    <source>
        <tissue evidence="2">Young leaves</tissue>
    </source>
</reference>
<keyword evidence="1" id="KW-0812">Transmembrane</keyword>
<dbReference type="AlphaFoldDB" id="A0A9Q0L3H7"/>
<dbReference type="EMBL" id="JAMYWD010000001">
    <property type="protein sequence ID" value="KAJ4981858.1"/>
    <property type="molecule type" value="Genomic_DNA"/>
</dbReference>
<organism evidence="2 3">
    <name type="scientific">Protea cynaroides</name>
    <dbReference type="NCBI Taxonomy" id="273540"/>
    <lineage>
        <taxon>Eukaryota</taxon>
        <taxon>Viridiplantae</taxon>
        <taxon>Streptophyta</taxon>
        <taxon>Embryophyta</taxon>
        <taxon>Tracheophyta</taxon>
        <taxon>Spermatophyta</taxon>
        <taxon>Magnoliopsida</taxon>
        <taxon>Proteales</taxon>
        <taxon>Proteaceae</taxon>
        <taxon>Protea</taxon>
    </lineage>
</organism>
<protein>
    <submittedName>
        <fullName evidence="2">Uncharacterized protein</fullName>
    </submittedName>
</protein>
<accession>A0A9Q0L3H7</accession>
<evidence type="ECO:0000256" key="1">
    <source>
        <dbReference type="SAM" id="Phobius"/>
    </source>
</evidence>
<evidence type="ECO:0000313" key="2">
    <source>
        <dbReference type="EMBL" id="KAJ4981858.1"/>
    </source>
</evidence>
<feature type="transmembrane region" description="Helical" evidence="1">
    <location>
        <begin position="293"/>
        <end position="313"/>
    </location>
</feature>
<name>A0A9Q0L3H7_9MAGN</name>
<dbReference type="PANTHER" id="PTHR12242:SF10">
    <property type="entry name" value="TRANSMEMBRANE PROTEIN"/>
    <property type="match status" value="1"/>
</dbReference>
<gene>
    <name evidence="2" type="ORF">NE237_032695</name>
</gene>
<feature type="transmembrane region" description="Helical" evidence="1">
    <location>
        <begin position="185"/>
        <end position="211"/>
    </location>
</feature>
<feature type="transmembrane region" description="Helical" evidence="1">
    <location>
        <begin position="74"/>
        <end position="97"/>
    </location>
</feature>
<proteinExistence type="predicted"/>
<dbReference type="GO" id="GO:0016020">
    <property type="term" value="C:membrane"/>
    <property type="evidence" value="ECO:0007669"/>
    <property type="project" value="TreeGrafter"/>
</dbReference>